<dbReference type="InterPro" id="IPR002925">
    <property type="entry name" value="Dienelactn_hydro"/>
</dbReference>
<keyword evidence="2" id="KW-0378">Hydrolase</keyword>
<evidence type="ECO:0000313" key="3">
    <source>
        <dbReference type="Proteomes" id="UP000269198"/>
    </source>
</evidence>
<dbReference type="SUPFAM" id="SSF53474">
    <property type="entry name" value="alpha/beta-Hydrolases"/>
    <property type="match status" value="1"/>
</dbReference>
<dbReference type="InterPro" id="IPR051049">
    <property type="entry name" value="Dienelactone_hydrolase-like"/>
</dbReference>
<protein>
    <submittedName>
        <fullName evidence="2">Dienelactone hydrolase</fullName>
    </submittedName>
</protein>
<name>A0A3N0E922_9ACTN</name>
<comment type="caution">
    <text evidence="2">The sequence shown here is derived from an EMBL/GenBank/DDBJ whole genome shotgun (WGS) entry which is preliminary data.</text>
</comment>
<organism evidence="2 3">
    <name type="scientific">Halostreptopolyspora alba</name>
    <dbReference type="NCBI Taxonomy" id="2487137"/>
    <lineage>
        <taxon>Bacteria</taxon>
        <taxon>Bacillati</taxon>
        <taxon>Actinomycetota</taxon>
        <taxon>Actinomycetes</taxon>
        <taxon>Streptosporangiales</taxon>
        <taxon>Nocardiopsidaceae</taxon>
        <taxon>Halostreptopolyspora</taxon>
    </lineage>
</organism>
<dbReference type="Gene3D" id="3.40.50.1820">
    <property type="entry name" value="alpha/beta hydrolase"/>
    <property type="match status" value="1"/>
</dbReference>
<reference evidence="2 3" key="1">
    <citation type="submission" date="2018-11" db="EMBL/GenBank/DDBJ databases">
        <title>The genome draft of YIM 96095.</title>
        <authorList>
            <person name="Tang S.-K."/>
            <person name="Chunyu W.-X."/>
            <person name="Feng Y.-Z."/>
        </authorList>
    </citation>
    <scope>NUCLEOTIDE SEQUENCE [LARGE SCALE GENOMIC DNA]</scope>
    <source>
        <strain evidence="2 3">YIM 96095</strain>
    </source>
</reference>
<dbReference type="InterPro" id="IPR029058">
    <property type="entry name" value="AB_hydrolase_fold"/>
</dbReference>
<dbReference type="Pfam" id="PF01738">
    <property type="entry name" value="DLH"/>
    <property type="match status" value="1"/>
</dbReference>
<proteinExistence type="predicted"/>
<dbReference type="OrthoDB" id="3208682at2"/>
<evidence type="ECO:0000259" key="1">
    <source>
        <dbReference type="Pfam" id="PF01738"/>
    </source>
</evidence>
<dbReference type="AlphaFoldDB" id="A0A3N0E922"/>
<dbReference type="Proteomes" id="UP000269198">
    <property type="component" value="Unassembled WGS sequence"/>
</dbReference>
<evidence type="ECO:0000313" key="2">
    <source>
        <dbReference type="EMBL" id="RNL84321.1"/>
    </source>
</evidence>
<accession>A0A3N0E922</accession>
<dbReference type="EMBL" id="RJMB01000011">
    <property type="protein sequence ID" value="RNL84321.1"/>
    <property type="molecule type" value="Genomic_DNA"/>
</dbReference>
<gene>
    <name evidence="2" type="ORF">EFW17_12230</name>
</gene>
<dbReference type="PANTHER" id="PTHR46623:SF6">
    <property type="entry name" value="ALPHA_BETA-HYDROLASES SUPERFAMILY PROTEIN"/>
    <property type="match status" value="1"/>
</dbReference>
<sequence>MMTAITGERRAVGELGAYVARPTGSEPAGGMLLLPMITGIGPQLRAYADAIAATGVTALSWDPWHGHSIEDRSGEELFELMAQLTDSGVHEEQSQLLDHMFDELGLERVGVIGWCMGGRFALLLAAHDHRLANCVAYHPTIPAEPAPNHTEDPVALAARITAPVSVVYPGADHLVPRSVFTALRETLESRPDAATNVSLYPHAEHGFMDAARRDQDHNREPARQSWAQTLAFIGTTVGERATQRV</sequence>
<keyword evidence="3" id="KW-1185">Reference proteome</keyword>
<feature type="domain" description="Dienelactone hydrolase" evidence="1">
    <location>
        <begin position="16"/>
        <end position="235"/>
    </location>
</feature>
<dbReference type="PANTHER" id="PTHR46623">
    <property type="entry name" value="CARBOXYMETHYLENEBUTENOLIDASE-RELATED"/>
    <property type="match status" value="1"/>
</dbReference>
<dbReference type="GO" id="GO:0016787">
    <property type="term" value="F:hydrolase activity"/>
    <property type="evidence" value="ECO:0007669"/>
    <property type="project" value="UniProtKB-KW"/>
</dbReference>